<dbReference type="InterPro" id="IPR058240">
    <property type="entry name" value="rSAM_sf"/>
</dbReference>
<keyword evidence="4" id="KW-0479">Metal-binding</keyword>
<dbReference type="FunFam" id="3.80.30.20:FF:000001">
    <property type="entry name" value="tRNA-2-methylthio-N(6)-dimethylallyladenosine synthase 2"/>
    <property type="match status" value="1"/>
</dbReference>
<protein>
    <recommendedName>
        <fullName evidence="7">Radical SAM core domain-containing protein</fullName>
    </recommendedName>
</protein>
<reference evidence="8" key="1">
    <citation type="submission" date="2018-05" db="EMBL/GenBank/DDBJ databases">
        <authorList>
            <person name="Lanie J.A."/>
            <person name="Ng W.-L."/>
            <person name="Kazmierczak K.M."/>
            <person name="Andrzejewski T.M."/>
            <person name="Davidsen T.M."/>
            <person name="Wayne K.J."/>
            <person name="Tettelin H."/>
            <person name="Glass J.I."/>
            <person name="Rusch D."/>
            <person name="Podicherti R."/>
            <person name="Tsui H.-C.T."/>
            <person name="Winkler M.E."/>
        </authorList>
    </citation>
    <scope>NUCLEOTIDE SEQUENCE</scope>
</reference>
<dbReference type="GO" id="GO:0046872">
    <property type="term" value="F:metal ion binding"/>
    <property type="evidence" value="ECO:0007669"/>
    <property type="project" value="UniProtKB-KW"/>
</dbReference>
<dbReference type="CDD" id="cd01335">
    <property type="entry name" value="Radical_SAM"/>
    <property type="match status" value="1"/>
</dbReference>
<dbReference type="InterPro" id="IPR007197">
    <property type="entry name" value="rSAM"/>
</dbReference>
<dbReference type="EMBL" id="UINC01198220">
    <property type="protein sequence ID" value="SVE16080.1"/>
    <property type="molecule type" value="Genomic_DNA"/>
</dbReference>
<dbReference type="SFLD" id="SFLDG01082">
    <property type="entry name" value="B12-binding_domain_containing"/>
    <property type="match status" value="1"/>
</dbReference>
<dbReference type="Pfam" id="PF04055">
    <property type="entry name" value="Radical_SAM"/>
    <property type="match status" value="1"/>
</dbReference>
<evidence type="ECO:0000256" key="2">
    <source>
        <dbReference type="ARBA" id="ARBA00022485"/>
    </source>
</evidence>
<evidence type="ECO:0000256" key="4">
    <source>
        <dbReference type="ARBA" id="ARBA00022723"/>
    </source>
</evidence>
<keyword evidence="2" id="KW-0004">4Fe-4S</keyword>
<dbReference type="SUPFAM" id="SSF102114">
    <property type="entry name" value="Radical SAM enzymes"/>
    <property type="match status" value="1"/>
</dbReference>
<evidence type="ECO:0000313" key="8">
    <source>
        <dbReference type="EMBL" id="SVE16080.1"/>
    </source>
</evidence>
<keyword evidence="3" id="KW-0949">S-adenosyl-L-methionine</keyword>
<feature type="domain" description="Radical SAM core" evidence="7">
    <location>
        <begin position="16"/>
        <end position="247"/>
    </location>
</feature>
<evidence type="ECO:0000256" key="3">
    <source>
        <dbReference type="ARBA" id="ARBA00022691"/>
    </source>
</evidence>
<dbReference type="PANTHER" id="PTHR43020:SF2">
    <property type="entry name" value="MITOCHONDRIAL TRNA METHYLTHIOTRANSFERASE CDK5RAP1"/>
    <property type="match status" value="1"/>
</dbReference>
<accession>A0A383B8E5</accession>
<dbReference type="GO" id="GO:0005829">
    <property type="term" value="C:cytosol"/>
    <property type="evidence" value="ECO:0007669"/>
    <property type="project" value="TreeGrafter"/>
</dbReference>
<dbReference type="InterPro" id="IPR005839">
    <property type="entry name" value="Methylthiotransferase"/>
</dbReference>
<feature type="non-terminal residue" evidence="8">
    <location>
        <position position="1"/>
    </location>
</feature>
<keyword evidence="6" id="KW-0411">Iron-sulfur</keyword>
<dbReference type="PANTHER" id="PTHR43020">
    <property type="entry name" value="CDK5 REGULATORY SUBUNIT-ASSOCIATED PROTEIN 1"/>
    <property type="match status" value="1"/>
</dbReference>
<dbReference type="InterPro" id="IPR006638">
    <property type="entry name" value="Elp3/MiaA/NifB-like_rSAM"/>
</dbReference>
<dbReference type="InterPro" id="IPR023404">
    <property type="entry name" value="rSAM_horseshoe"/>
</dbReference>
<dbReference type="NCBIfam" id="TIGR00089">
    <property type="entry name" value="MiaB/RimO family radical SAM methylthiotransferase"/>
    <property type="match status" value="1"/>
</dbReference>
<evidence type="ECO:0000256" key="5">
    <source>
        <dbReference type="ARBA" id="ARBA00023004"/>
    </source>
</evidence>
<dbReference type="PROSITE" id="PS01278">
    <property type="entry name" value="MTTASE_RADICAL"/>
    <property type="match status" value="1"/>
</dbReference>
<dbReference type="PROSITE" id="PS51918">
    <property type="entry name" value="RADICAL_SAM"/>
    <property type="match status" value="1"/>
</dbReference>
<dbReference type="GO" id="GO:0035597">
    <property type="term" value="F:tRNA-2-methylthio-N(6)-dimethylallyladenosine(37) synthase activity"/>
    <property type="evidence" value="ECO:0007669"/>
    <property type="project" value="TreeGrafter"/>
</dbReference>
<keyword evidence="5" id="KW-0408">Iron</keyword>
<dbReference type="GO" id="GO:0051539">
    <property type="term" value="F:4 iron, 4 sulfur cluster binding"/>
    <property type="evidence" value="ECO:0007669"/>
    <property type="project" value="UniProtKB-KW"/>
</dbReference>
<feature type="non-terminal residue" evidence="8">
    <location>
        <position position="247"/>
    </location>
</feature>
<dbReference type="InterPro" id="IPR020612">
    <property type="entry name" value="Methylthiotransferase_CS"/>
</dbReference>
<comment type="cofactor">
    <cofactor evidence="1">
        <name>[4Fe-4S] cluster</name>
        <dbReference type="ChEBI" id="CHEBI:49883"/>
    </cofactor>
</comment>
<dbReference type="Gene3D" id="3.80.30.20">
    <property type="entry name" value="tm_1862 like domain"/>
    <property type="match status" value="1"/>
</dbReference>
<evidence type="ECO:0000259" key="7">
    <source>
        <dbReference type="PROSITE" id="PS51918"/>
    </source>
</evidence>
<sequence length="247" mass="28239">VSFPEIEKFDYLPSSNKQTPSAYLSIMEGCSKYCTFCVVPYTRGEEVNRRFDDILLEASLLSKKGTKELVLLGQNVNAYKSTKNNGDMVGLAELIRHISHINGIERIRHTTSHPIDFSDELIDEYRNPKLANNLHLPVQSGSDIILSKMKRKHTVLEFKRIIKKVREIRPDINLTSDFIVGYPGETDYDFQQTLDLIEDLKFSDAYSFIYSARPGTPASYETDGVKIETKIKRLKKLKDLVKKQSAE</sequence>
<name>A0A383B8E5_9ZZZZ</name>
<dbReference type="SMART" id="SM00729">
    <property type="entry name" value="Elp3"/>
    <property type="match status" value="1"/>
</dbReference>
<gene>
    <name evidence="8" type="ORF">METZ01_LOCUS468934</name>
</gene>
<organism evidence="8">
    <name type="scientific">marine metagenome</name>
    <dbReference type="NCBI Taxonomy" id="408172"/>
    <lineage>
        <taxon>unclassified sequences</taxon>
        <taxon>metagenomes</taxon>
        <taxon>ecological metagenomes</taxon>
    </lineage>
</organism>
<dbReference type="SFLD" id="SFLDS00029">
    <property type="entry name" value="Radical_SAM"/>
    <property type="match status" value="1"/>
</dbReference>
<proteinExistence type="predicted"/>
<dbReference type="AlphaFoldDB" id="A0A383B8E5"/>
<evidence type="ECO:0000256" key="6">
    <source>
        <dbReference type="ARBA" id="ARBA00023014"/>
    </source>
</evidence>
<evidence type="ECO:0000256" key="1">
    <source>
        <dbReference type="ARBA" id="ARBA00001966"/>
    </source>
</evidence>